<keyword evidence="1" id="KW-0677">Repeat</keyword>
<dbReference type="Pfam" id="PF25023">
    <property type="entry name" value="TEN_YD-shell"/>
    <property type="match status" value="1"/>
</dbReference>
<evidence type="ECO:0000259" key="2">
    <source>
        <dbReference type="Pfam" id="PF25023"/>
    </source>
</evidence>
<dbReference type="EMBL" id="JAQFWP010000015">
    <property type="protein sequence ID" value="MDA2804932.1"/>
    <property type="molecule type" value="Genomic_DNA"/>
</dbReference>
<accession>A0ABT4TJQ6</accession>
<feature type="domain" description="Teneurin-like YD-shell" evidence="2">
    <location>
        <begin position="14"/>
        <end position="129"/>
    </location>
</feature>
<evidence type="ECO:0000313" key="3">
    <source>
        <dbReference type="EMBL" id="MDA2804932.1"/>
    </source>
</evidence>
<gene>
    <name evidence="3" type="ORF">O4U47_10440</name>
</gene>
<dbReference type="PANTHER" id="PTHR32305:SF17">
    <property type="entry name" value="TRNA NUCLEASE WAPA"/>
    <property type="match status" value="1"/>
</dbReference>
<proteinExistence type="predicted"/>
<reference evidence="3" key="1">
    <citation type="submission" date="2023-01" db="EMBL/GenBank/DDBJ databases">
        <title>Draft genome sequence of Nocardiopsis sp. LSu2-4 isolated from halophytes.</title>
        <authorList>
            <person name="Duangmal K."/>
            <person name="Chantavorakit T."/>
        </authorList>
    </citation>
    <scope>NUCLEOTIDE SEQUENCE</scope>
    <source>
        <strain evidence="3">LSu2-4</strain>
    </source>
</reference>
<sequence>MTWTAGDETAEATRYYEHAGETVAVRDGEGLYWLFSDHNGSSQIALDARTGETVQRRFSPFGELRSSSASWPGEKGFVGGTIDEATGLTQLGARAYDASIGRFISVDPLMKADDSQQMHGYSYANSSPVASSDASGLLMIGPGGCGCTSSPPQGINDLTQIKQEAMWTQQGRDVAKMRQGSGVYQRPYYQNSRSTFYTGVTAAPAPTYDPYDNNSGEKSLGEAAIDKAASWASERWGSWDSDQGFMDNLKGLNWVNILGDAALVGGLLCAVCAGVAAGVSAGLGAYKIVKGNAKDGIWDMVGALPFGVGRISKVVTRGKIRGAAKEYFDYKSIKKKKGSKAVRDRFDSLQSQIGGMRGRDFVIQDTMNLAGDVHAGVSAARTVQDPSWGW</sequence>
<dbReference type="PANTHER" id="PTHR32305">
    <property type="match status" value="1"/>
</dbReference>
<keyword evidence="4" id="KW-1185">Reference proteome</keyword>
<dbReference type="Gene3D" id="2.180.10.10">
    <property type="entry name" value="RHS repeat-associated core"/>
    <property type="match status" value="1"/>
</dbReference>
<evidence type="ECO:0000313" key="4">
    <source>
        <dbReference type="Proteomes" id="UP001165685"/>
    </source>
</evidence>
<protein>
    <submittedName>
        <fullName evidence="3">RHS repeat-associated core domain-containing protein</fullName>
    </submittedName>
</protein>
<dbReference type="Proteomes" id="UP001165685">
    <property type="component" value="Unassembled WGS sequence"/>
</dbReference>
<name>A0ABT4TJQ6_9ACTN</name>
<dbReference type="NCBIfam" id="TIGR03696">
    <property type="entry name" value="Rhs_assc_core"/>
    <property type="match status" value="1"/>
</dbReference>
<dbReference type="InterPro" id="IPR022385">
    <property type="entry name" value="Rhs_assc_core"/>
</dbReference>
<dbReference type="InterPro" id="IPR050708">
    <property type="entry name" value="T6SS_VgrG/RHS"/>
</dbReference>
<evidence type="ECO:0000256" key="1">
    <source>
        <dbReference type="ARBA" id="ARBA00022737"/>
    </source>
</evidence>
<organism evidence="3 4">
    <name type="scientific">Nocardiopsis suaedae</name>
    <dbReference type="NCBI Taxonomy" id="3018444"/>
    <lineage>
        <taxon>Bacteria</taxon>
        <taxon>Bacillati</taxon>
        <taxon>Actinomycetota</taxon>
        <taxon>Actinomycetes</taxon>
        <taxon>Streptosporangiales</taxon>
        <taxon>Nocardiopsidaceae</taxon>
        <taxon>Nocardiopsis</taxon>
    </lineage>
</organism>
<dbReference type="InterPro" id="IPR056823">
    <property type="entry name" value="TEN-like_YD-shell"/>
</dbReference>
<comment type="caution">
    <text evidence="3">The sequence shown here is derived from an EMBL/GenBank/DDBJ whole genome shotgun (WGS) entry which is preliminary data.</text>
</comment>